<sequence>MDREVEADGTPQTYRGGETLHSIARTRAARDTEAGRGTPCYTSTLIEKLPEFAKREAAHSVGMMANVAILTTGSPLRAFLLAIVLHPQWHIAMRAEIDSTVGEEDRLVGLDDASKLPLLRAVIKECFRIPHELEKDDVWNGYLIPQGAYIHAVEWSLARDPAVYPDPDTFNPRRYLDPEWAEADLLVACAAIAWAFKLEKKRLPSGGEVPINDYDFTNTLITTAKPFEMEFVESYFTYSENEQPAVDHDVHFRGGLGADGSETFTPRTVIYDLKGGFGSLRKYNALYELSEEVPPANDLWQGKTSTQQQPPIEPTDYQKNLDQGLPTSQLTAVDVRYWSDFNRVFYHPRSIVQLNEYDLNSQLMPFESWNAGQDLFNDLDKESDLLDRDMRPFAEECDQLAGIQIFTGVDDAWGGFASSYIDLLRDEYGKTSIWLWGLEDGMPVSRQAETRRNANGARTLQATAAQVSAYIRLSSPPTSIPGYIQLDRSSEWAKSALLCTAVESMTLPTRLRDGSGRSTTLAELEGILNNTRSRTLFDLKAGVVTGKTPHLAGNKASRAPSLLTTTFDLEYSPRTSQITTLGRTPHVFSRAEIWRCMPRSQMPILAGGADQDAVVEIYHVNVPFPQLDTFPDTLFGGSSDLELGIGAALVASSETSTRLKDMGRMISRRIDVDTREALLNDLADLGAAYEEGWQNSSDSGSDQ</sequence>
<evidence type="ECO:0000256" key="5">
    <source>
        <dbReference type="ARBA" id="ARBA00022030"/>
    </source>
</evidence>
<dbReference type="Gene3D" id="3.40.50.1440">
    <property type="entry name" value="Tubulin/FtsZ, GTPase domain"/>
    <property type="match status" value="1"/>
</dbReference>
<dbReference type="PRINTS" id="PR00463">
    <property type="entry name" value="EP450I"/>
</dbReference>
<dbReference type="eggNOG" id="KOG2530">
    <property type="taxonomic scope" value="Eukaryota"/>
</dbReference>
<dbReference type="GO" id="GO:0007005">
    <property type="term" value="P:mitochondrion organization"/>
    <property type="evidence" value="ECO:0007669"/>
    <property type="project" value="InterPro"/>
</dbReference>
<reference evidence="10" key="1">
    <citation type="journal article" date="2014" name="BMC Genomics">
        <title>Genome characteristics reveal the impact of lichenization on lichen-forming fungus Endocarpon pusillum Hedwig (Verrucariales, Ascomycota).</title>
        <authorList>
            <person name="Wang Y.-Y."/>
            <person name="Liu B."/>
            <person name="Zhang X.-Y."/>
            <person name="Zhou Q.-M."/>
            <person name="Zhang T."/>
            <person name="Li H."/>
            <person name="Yu Y.-F."/>
            <person name="Zhang X.-L."/>
            <person name="Hao X.-Y."/>
            <person name="Wang M."/>
            <person name="Wang L."/>
            <person name="Wei J.-C."/>
        </authorList>
    </citation>
    <scope>NUCLEOTIDE SEQUENCE [LARGE SCALE GENOMIC DNA]</scope>
    <source>
        <strain evidence="10">Z07020 / HMAS-L-300199</strain>
    </source>
</reference>
<name>U1HTF7_ENDPU</name>
<dbReference type="InterPro" id="IPR036525">
    <property type="entry name" value="Tubulin/FtsZ_GTPase_sf"/>
</dbReference>
<dbReference type="InterPro" id="IPR036396">
    <property type="entry name" value="Cyt_P450_sf"/>
</dbReference>
<protein>
    <recommendedName>
        <fullName evidence="4">Protein DML1</fullName>
    </recommendedName>
    <alternativeName>
        <fullName evidence="5">Protein dml1</fullName>
    </alternativeName>
</protein>
<evidence type="ECO:0000256" key="4">
    <source>
        <dbReference type="ARBA" id="ARBA00014097"/>
    </source>
</evidence>
<dbReference type="Proteomes" id="UP000019373">
    <property type="component" value="Unassembled WGS sequence"/>
</dbReference>
<dbReference type="OrthoDB" id="271881at2759"/>
<dbReference type="Pfam" id="PF00067">
    <property type="entry name" value="p450"/>
    <property type="match status" value="1"/>
</dbReference>
<comment type="subcellular location">
    <subcellularLocation>
        <location evidence="2">Mitochondrion</location>
    </subcellularLocation>
</comment>
<dbReference type="GO" id="GO:0020037">
    <property type="term" value="F:heme binding"/>
    <property type="evidence" value="ECO:0007669"/>
    <property type="project" value="InterPro"/>
</dbReference>
<evidence type="ECO:0000313" key="10">
    <source>
        <dbReference type="Proteomes" id="UP000019373"/>
    </source>
</evidence>
<evidence type="ECO:0000256" key="2">
    <source>
        <dbReference type="ARBA" id="ARBA00004173"/>
    </source>
</evidence>
<dbReference type="GO" id="GO:0004497">
    <property type="term" value="F:monooxygenase activity"/>
    <property type="evidence" value="ECO:0007669"/>
    <property type="project" value="InterPro"/>
</dbReference>
<proteinExistence type="inferred from homology"/>
<dbReference type="PANTHER" id="PTHR13391">
    <property type="entry name" value="MITOCHONDRIAL DISTRIBUTION REGULATOR MISATO"/>
    <property type="match status" value="1"/>
</dbReference>
<evidence type="ECO:0000313" key="9">
    <source>
        <dbReference type="EMBL" id="ERF72544.1"/>
    </source>
</evidence>
<dbReference type="AlphaFoldDB" id="U1HTF7"/>
<dbReference type="InterPro" id="IPR049942">
    <property type="entry name" value="DML1/Misato"/>
</dbReference>
<feature type="domain" description="Misato Segment II tubulin-like" evidence="7">
    <location>
        <begin position="233"/>
        <end position="323"/>
    </location>
</feature>
<dbReference type="GO" id="GO:0005739">
    <property type="term" value="C:mitochondrion"/>
    <property type="evidence" value="ECO:0007669"/>
    <property type="project" value="UniProtKB-SubCell"/>
</dbReference>
<evidence type="ECO:0000259" key="8">
    <source>
        <dbReference type="Pfam" id="PF14881"/>
    </source>
</evidence>
<dbReference type="InterPro" id="IPR001128">
    <property type="entry name" value="Cyt_P450"/>
</dbReference>
<dbReference type="EMBL" id="KE721082">
    <property type="protein sequence ID" value="ERF72544.1"/>
    <property type="molecule type" value="Genomic_DNA"/>
</dbReference>
<dbReference type="GO" id="GO:0016705">
    <property type="term" value="F:oxidoreductase activity, acting on paired donors, with incorporation or reduction of molecular oxygen"/>
    <property type="evidence" value="ECO:0007669"/>
    <property type="project" value="InterPro"/>
</dbReference>
<keyword evidence="6" id="KW-0496">Mitochondrion</keyword>
<evidence type="ECO:0000256" key="1">
    <source>
        <dbReference type="ARBA" id="ARBA00003757"/>
    </source>
</evidence>
<feature type="domain" description="DML1/Misato tubulin" evidence="8">
    <location>
        <begin position="328"/>
        <end position="511"/>
    </location>
</feature>
<dbReference type="PANTHER" id="PTHR13391:SF0">
    <property type="entry name" value="PROTEIN MISATO HOMOLOG 1"/>
    <property type="match status" value="1"/>
</dbReference>
<dbReference type="InterPro" id="IPR019605">
    <property type="entry name" value="Misato_II_tubulin-like"/>
</dbReference>
<accession>U1HTF7</accession>
<organism evidence="9 10">
    <name type="scientific">Endocarpon pusillum (strain Z07020 / HMAS-L-300199)</name>
    <name type="common">Lichen-forming fungus</name>
    <dbReference type="NCBI Taxonomy" id="1263415"/>
    <lineage>
        <taxon>Eukaryota</taxon>
        <taxon>Fungi</taxon>
        <taxon>Dikarya</taxon>
        <taxon>Ascomycota</taxon>
        <taxon>Pezizomycotina</taxon>
        <taxon>Eurotiomycetes</taxon>
        <taxon>Chaetothyriomycetidae</taxon>
        <taxon>Verrucariales</taxon>
        <taxon>Verrucariaceae</taxon>
        <taxon>Endocarpon</taxon>
    </lineage>
</organism>
<dbReference type="GO" id="GO:0005506">
    <property type="term" value="F:iron ion binding"/>
    <property type="evidence" value="ECO:0007669"/>
    <property type="project" value="InterPro"/>
</dbReference>
<dbReference type="HOGENOM" id="CLU_022511_2_0_1"/>
<dbReference type="Pfam" id="PF14881">
    <property type="entry name" value="Tubulin_3"/>
    <property type="match status" value="1"/>
</dbReference>
<dbReference type="InterPro" id="IPR002401">
    <property type="entry name" value="Cyt_P450_E_grp-I"/>
</dbReference>
<dbReference type="InterPro" id="IPR029209">
    <property type="entry name" value="DML1/Misato_tubulin"/>
</dbReference>
<evidence type="ECO:0000256" key="3">
    <source>
        <dbReference type="ARBA" id="ARBA00008507"/>
    </source>
</evidence>
<dbReference type="eggNOG" id="KOG0156">
    <property type="taxonomic scope" value="Eukaryota"/>
</dbReference>
<comment type="similarity">
    <text evidence="3">Belongs to the misato family.</text>
</comment>
<gene>
    <name evidence="9" type="ORF">EPUS_02826</name>
</gene>
<dbReference type="SUPFAM" id="SSF48264">
    <property type="entry name" value="Cytochrome P450"/>
    <property type="match status" value="1"/>
</dbReference>
<dbReference type="SUPFAM" id="SSF52490">
    <property type="entry name" value="Tubulin nucleotide-binding domain-like"/>
    <property type="match status" value="1"/>
</dbReference>
<dbReference type="RefSeq" id="XP_007801776.1">
    <property type="nucleotide sequence ID" value="XM_007803585.1"/>
</dbReference>
<dbReference type="GeneID" id="19237875"/>
<dbReference type="Gene3D" id="1.10.630.10">
    <property type="entry name" value="Cytochrome P450"/>
    <property type="match status" value="1"/>
</dbReference>
<evidence type="ECO:0000256" key="6">
    <source>
        <dbReference type="ARBA" id="ARBA00023128"/>
    </source>
</evidence>
<dbReference type="Pfam" id="PF10644">
    <property type="entry name" value="Misat_Tub_SegII"/>
    <property type="match status" value="1"/>
</dbReference>
<comment type="function">
    <text evidence="1">Involved in the partitioning of the mitochondrial organelle and mitochondrial DNA (mtDNA) inheritance.</text>
</comment>
<evidence type="ECO:0000259" key="7">
    <source>
        <dbReference type="Pfam" id="PF10644"/>
    </source>
</evidence>
<keyword evidence="10" id="KW-1185">Reference proteome</keyword>